<dbReference type="EMBL" id="UGPY01000001">
    <property type="protein sequence ID" value="STY98268.1"/>
    <property type="molecule type" value="Genomic_DNA"/>
</dbReference>
<name>A0A378QDJ5_FAUOS</name>
<proteinExistence type="predicted"/>
<dbReference type="AlphaFoldDB" id="A0A378QDJ5"/>
<sequence>MIDELSLIVVVKVFKPTLKRQVSVMAVNKLLQQHHIDPTVSSKDDSTYGFIVLVKLNQNMSRQQQAEKVLDQLTIHWQWAE</sequence>
<dbReference type="Proteomes" id="UP000255230">
    <property type="component" value="Unassembled WGS sequence"/>
</dbReference>
<organism evidence="1 2">
    <name type="scientific">Faucicola osloensis</name>
    <name type="common">Moraxella osloensis</name>
    <dbReference type="NCBI Taxonomy" id="34062"/>
    <lineage>
        <taxon>Bacteria</taxon>
        <taxon>Pseudomonadati</taxon>
        <taxon>Pseudomonadota</taxon>
        <taxon>Gammaproteobacteria</taxon>
        <taxon>Moraxellales</taxon>
        <taxon>Moraxellaceae</taxon>
        <taxon>Faucicola</taxon>
    </lineage>
</organism>
<reference evidence="1 2" key="1">
    <citation type="submission" date="2018-06" db="EMBL/GenBank/DDBJ databases">
        <authorList>
            <consortium name="Pathogen Informatics"/>
            <person name="Doyle S."/>
        </authorList>
    </citation>
    <scope>NUCLEOTIDE SEQUENCE [LARGE SCALE GENOMIC DNA]</scope>
    <source>
        <strain evidence="1 2">NCTC10465</strain>
    </source>
</reference>
<accession>A0A378QDJ5</accession>
<dbReference type="GeneID" id="35778905"/>
<keyword evidence="2" id="KW-1185">Reference proteome</keyword>
<protein>
    <submittedName>
        <fullName evidence="1">AMP-binding domain protein</fullName>
    </submittedName>
</protein>
<evidence type="ECO:0000313" key="2">
    <source>
        <dbReference type="Proteomes" id="UP000255230"/>
    </source>
</evidence>
<dbReference type="RefSeq" id="WP_062333322.1">
    <property type="nucleotide sequence ID" value="NZ_CBCRZU010000008.1"/>
</dbReference>
<dbReference type="KEGG" id="mos:AXE82_07810"/>
<evidence type="ECO:0000313" key="1">
    <source>
        <dbReference type="EMBL" id="STY98268.1"/>
    </source>
</evidence>
<gene>
    <name evidence="1" type="ORF">NCTC10465_02076</name>
</gene>